<organism evidence="3 4">
    <name type="scientific">Rufibacter hautae</name>
    <dbReference type="NCBI Taxonomy" id="2595005"/>
    <lineage>
        <taxon>Bacteria</taxon>
        <taxon>Pseudomonadati</taxon>
        <taxon>Bacteroidota</taxon>
        <taxon>Cytophagia</taxon>
        <taxon>Cytophagales</taxon>
        <taxon>Hymenobacteraceae</taxon>
        <taxon>Rufibacter</taxon>
    </lineage>
</organism>
<feature type="binding site" evidence="1">
    <location>
        <position position="86"/>
    </location>
    <ligand>
        <name>Zn(2+)</name>
        <dbReference type="ChEBI" id="CHEBI:29105"/>
    </ligand>
</feature>
<dbReference type="GO" id="GO:0008270">
    <property type="term" value="F:zinc ion binding"/>
    <property type="evidence" value="ECO:0007669"/>
    <property type="project" value="TreeGrafter"/>
</dbReference>
<dbReference type="AlphaFoldDB" id="A0A5B6T7P6"/>
<dbReference type="PANTHER" id="PTHR33202">
    <property type="entry name" value="ZINC UPTAKE REGULATION PROTEIN"/>
    <property type="match status" value="1"/>
</dbReference>
<proteinExistence type="predicted"/>
<feature type="binding site" evidence="1">
    <location>
        <position position="120"/>
    </location>
    <ligand>
        <name>Zn(2+)</name>
        <dbReference type="ChEBI" id="CHEBI:29105"/>
    </ligand>
</feature>
<dbReference type="GO" id="GO:0000976">
    <property type="term" value="F:transcription cis-regulatory region binding"/>
    <property type="evidence" value="ECO:0007669"/>
    <property type="project" value="TreeGrafter"/>
</dbReference>
<protein>
    <submittedName>
        <fullName evidence="3">Transcriptional repressor</fullName>
    </submittedName>
</protein>
<dbReference type="EMBL" id="VKKY01000003">
    <property type="protein sequence ID" value="KAA3436045.1"/>
    <property type="molecule type" value="Genomic_DNA"/>
</dbReference>
<gene>
    <name evidence="3" type="ORF">FOA19_16695</name>
</gene>
<dbReference type="Pfam" id="PF01475">
    <property type="entry name" value="FUR"/>
    <property type="match status" value="1"/>
</dbReference>
<keyword evidence="1" id="KW-0479">Metal-binding</keyword>
<evidence type="ECO:0000256" key="2">
    <source>
        <dbReference type="PIRSR" id="PIRSR602481-2"/>
    </source>
</evidence>
<dbReference type="SUPFAM" id="SSF46785">
    <property type="entry name" value="Winged helix' DNA-binding domain"/>
    <property type="match status" value="1"/>
</dbReference>
<feature type="binding site" evidence="1">
    <location>
        <position position="123"/>
    </location>
    <ligand>
        <name>Zn(2+)</name>
        <dbReference type="ChEBI" id="CHEBI:29105"/>
    </ligand>
</feature>
<dbReference type="GO" id="GO:0003700">
    <property type="term" value="F:DNA-binding transcription factor activity"/>
    <property type="evidence" value="ECO:0007669"/>
    <property type="project" value="InterPro"/>
</dbReference>
<dbReference type="InterPro" id="IPR036388">
    <property type="entry name" value="WH-like_DNA-bd_sf"/>
</dbReference>
<dbReference type="Gene3D" id="1.10.10.10">
    <property type="entry name" value="Winged helix-like DNA-binding domain superfamily/Winged helix DNA-binding domain"/>
    <property type="match status" value="1"/>
</dbReference>
<dbReference type="OrthoDB" id="594893at2"/>
<keyword evidence="1" id="KW-0862">Zinc</keyword>
<dbReference type="RefSeq" id="WP_149092009.1">
    <property type="nucleotide sequence ID" value="NZ_VKKY01000003.1"/>
</dbReference>
<evidence type="ECO:0000313" key="4">
    <source>
        <dbReference type="Proteomes" id="UP000324133"/>
    </source>
</evidence>
<dbReference type="GO" id="GO:0045892">
    <property type="term" value="P:negative regulation of DNA-templated transcription"/>
    <property type="evidence" value="ECO:0007669"/>
    <property type="project" value="TreeGrafter"/>
</dbReference>
<accession>A0A5B6T7P6</accession>
<comment type="cofactor">
    <cofactor evidence="2">
        <name>Mn(2+)</name>
        <dbReference type="ChEBI" id="CHEBI:29035"/>
    </cofactor>
    <cofactor evidence="2">
        <name>Fe(2+)</name>
        <dbReference type="ChEBI" id="CHEBI:29033"/>
    </cofactor>
    <text evidence="2">Binds 1 Mn(2+) or Fe(2+) ion per subunit.</text>
</comment>
<feature type="binding site" evidence="1">
    <location>
        <position position="89"/>
    </location>
    <ligand>
        <name>Zn(2+)</name>
        <dbReference type="ChEBI" id="CHEBI:29105"/>
    </ligand>
</feature>
<dbReference type="GO" id="GO:1900376">
    <property type="term" value="P:regulation of secondary metabolite biosynthetic process"/>
    <property type="evidence" value="ECO:0007669"/>
    <property type="project" value="TreeGrafter"/>
</dbReference>
<dbReference type="Proteomes" id="UP000324133">
    <property type="component" value="Unassembled WGS sequence"/>
</dbReference>
<feature type="binding site" evidence="2">
    <location>
        <position position="97"/>
    </location>
    <ligand>
        <name>Fe cation</name>
        <dbReference type="ChEBI" id="CHEBI:24875"/>
    </ligand>
</feature>
<evidence type="ECO:0000313" key="3">
    <source>
        <dbReference type="EMBL" id="KAA3436045.1"/>
    </source>
</evidence>
<comment type="caution">
    <text evidence="3">The sequence shown here is derived from an EMBL/GenBank/DDBJ whole genome shotgun (WGS) entry which is preliminary data.</text>
</comment>
<evidence type="ECO:0000256" key="1">
    <source>
        <dbReference type="PIRSR" id="PIRSR602481-1"/>
    </source>
</evidence>
<name>A0A5B6T7P6_9BACT</name>
<comment type="cofactor">
    <cofactor evidence="1">
        <name>Zn(2+)</name>
        <dbReference type="ChEBI" id="CHEBI:29105"/>
    </cofactor>
    <text evidence="1">Binds 1 zinc ion per subunit.</text>
</comment>
<dbReference type="InterPro" id="IPR036390">
    <property type="entry name" value="WH_DNA-bd_sf"/>
</dbReference>
<dbReference type="PANTHER" id="PTHR33202:SF7">
    <property type="entry name" value="FERRIC UPTAKE REGULATION PROTEIN"/>
    <property type="match status" value="1"/>
</dbReference>
<sequence length="125" mass="14230">MKRRSTPAQQAILNMLKAADSALSQDMIEQQLKGETDRVTIYRVLNRFCEDGLAHRITSDEGKFYFALCKNCQQQHHTHDHFHFRCLSCQKVECLEEKVKVSLPLGYSAANVNCWVSGYCANCSA</sequence>
<keyword evidence="4" id="KW-1185">Reference proteome</keyword>
<dbReference type="InterPro" id="IPR002481">
    <property type="entry name" value="FUR"/>
</dbReference>
<keyword evidence="2" id="KW-0408">Iron</keyword>
<reference evidence="3 4" key="1">
    <citation type="submission" date="2019-07" db="EMBL/GenBank/DDBJ databases">
        <title>Rufibacter sp. nov., isolated from lake sediment.</title>
        <authorList>
            <person name="Qu J.-H."/>
        </authorList>
    </citation>
    <scope>NUCLEOTIDE SEQUENCE [LARGE SCALE GENOMIC DNA]</scope>
    <source>
        <strain evidence="3 4">NBS58-1</strain>
    </source>
</reference>